<evidence type="ECO:0000313" key="1">
    <source>
        <dbReference type="EMBL" id="JAD65273.1"/>
    </source>
</evidence>
<sequence length="34" mass="3837">MANVPMEPQIREALVVDVTNLFRRLLELEGAIVV</sequence>
<name>A0A0A9BSU5_ARUDO</name>
<dbReference type="AlphaFoldDB" id="A0A0A9BSU5"/>
<protein>
    <submittedName>
        <fullName evidence="1">Uncharacterized protein</fullName>
    </submittedName>
</protein>
<reference evidence="1" key="2">
    <citation type="journal article" date="2015" name="Data Brief">
        <title>Shoot transcriptome of the giant reed, Arundo donax.</title>
        <authorList>
            <person name="Barrero R.A."/>
            <person name="Guerrero F.D."/>
            <person name="Moolhuijzen P."/>
            <person name="Goolsby J.A."/>
            <person name="Tidwell J."/>
            <person name="Bellgard S.E."/>
            <person name="Bellgard M.I."/>
        </authorList>
    </citation>
    <scope>NUCLEOTIDE SEQUENCE</scope>
    <source>
        <tissue evidence="1">Shoot tissue taken approximately 20 cm above the soil surface</tissue>
    </source>
</reference>
<organism evidence="1">
    <name type="scientific">Arundo donax</name>
    <name type="common">Giant reed</name>
    <name type="synonym">Donax arundinaceus</name>
    <dbReference type="NCBI Taxonomy" id="35708"/>
    <lineage>
        <taxon>Eukaryota</taxon>
        <taxon>Viridiplantae</taxon>
        <taxon>Streptophyta</taxon>
        <taxon>Embryophyta</taxon>
        <taxon>Tracheophyta</taxon>
        <taxon>Spermatophyta</taxon>
        <taxon>Magnoliopsida</taxon>
        <taxon>Liliopsida</taxon>
        <taxon>Poales</taxon>
        <taxon>Poaceae</taxon>
        <taxon>PACMAD clade</taxon>
        <taxon>Arundinoideae</taxon>
        <taxon>Arundineae</taxon>
        <taxon>Arundo</taxon>
    </lineage>
</organism>
<proteinExistence type="predicted"/>
<accession>A0A0A9BSU5</accession>
<reference evidence="1" key="1">
    <citation type="submission" date="2014-09" db="EMBL/GenBank/DDBJ databases">
        <authorList>
            <person name="Magalhaes I.L.F."/>
            <person name="Oliveira U."/>
            <person name="Santos F.R."/>
            <person name="Vidigal T.H.D.A."/>
            <person name="Brescovit A.D."/>
            <person name="Santos A.J."/>
        </authorList>
    </citation>
    <scope>NUCLEOTIDE SEQUENCE</scope>
    <source>
        <tissue evidence="1">Shoot tissue taken approximately 20 cm above the soil surface</tissue>
    </source>
</reference>
<dbReference type="EMBL" id="GBRH01232622">
    <property type="protein sequence ID" value="JAD65273.1"/>
    <property type="molecule type" value="Transcribed_RNA"/>
</dbReference>